<dbReference type="Proteomes" id="UP000194000">
    <property type="component" value="Unassembled WGS sequence"/>
</dbReference>
<dbReference type="SUPFAM" id="SSF140453">
    <property type="entry name" value="EsxAB dimer-like"/>
    <property type="match status" value="1"/>
</dbReference>
<reference evidence="1 2" key="1">
    <citation type="submission" date="2016-01" db="EMBL/GenBank/DDBJ databases">
        <title>The new phylogeny of the genus Mycobacterium.</title>
        <authorList>
            <person name="Tarcisio F."/>
            <person name="Conor M."/>
            <person name="Antonella G."/>
            <person name="Elisabetta G."/>
            <person name="Giulia F.S."/>
            <person name="Sara T."/>
            <person name="Anna F."/>
            <person name="Clotilde B."/>
            <person name="Roberto B."/>
            <person name="Veronica D.S."/>
            <person name="Fabio R."/>
            <person name="Monica P."/>
            <person name="Olivier J."/>
            <person name="Enrico T."/>
            <person name="Nicola S."/>
        </authorList>
    </citation>
    <scope>NUCLEOTIDE SEQUENCE [LARGE SCALE GENOMIC DNA]</scope>
    <source>
        <strain evidence="1 2">DSM 45731</strain>
    </source>
</reference>
<dbReference type="AlphaFoldDB" id="A0A1X1UMA8"/>
<keyword evidence="2" id="KW-1185">Reference proteome</keyword>
<dbReference type="RefSeq" id="WP_085199152.1">
    <property type="nucleotide sequence ID" value="NZ_JACKVI010000003.1"/>
</dbReference>
<accession>A0A1X1UMA8</accession>
<evidence type="ECO:0000313" key="2">
    <source>
        <dbReference type="Proteomes" id="UP000194000"/>
    </source>
</evidence>
<gene>
    <name evidence="1" type="ORF">AWC06_20965</name>
</gene>
<name>A0A1X1UMA8_9MYCO</name>
<proteinExistence type="predicted"/>
<sequence>MTIQWDFASVFDHAAEVAIFAQTLDELRTDMLNKANALVGDGSYQGQAPEAFLAAFTQMSQQSENVIATVRQYGHTIGSTGHDTQTLDQAEMHRFSC</sequence>
<evidence type="ECO:0000313" key="1">
    <source>
        <dbReference type="EMBL" id="ORV57818.1"/>
    </source>
</evidence>
<dbReference type="Gene3D" id="1.10.287.1060">
    <property type="entry name" value="ESAT-6-like"/>
    <property type="match status" value="1"/>
</dbReference>
<comment type="caution">
    <text evidence="1">The sequence shown here is derived from an EMBL/GenBank/DDBJ whole genome shotgun (WGS) entry which is preliminary data.</text>
</comment>
<dbReference type="EMBL" id="LQOW01000028">
    <property type="protein sequence ID" value="ORV57818.1"/>
    <property type="molecule type" value="Genomic_DNA"/>
</dbReference>
<organism evidence="1 2">
    <name type="scientific">Mycobacterium fragae</name>
    <dbReference type="NCBI Taxonomy" id="1260918"/>
    <lineage>
        <taxon>Bacteria</taxon>
        <taxon>Bacillati</taxon>
        <taxon>Actinomycetota</taxon>
        <taxon>Actinomycetes</taxon>
        <taxon>Mycobacteriales</taxon>
        <taxon>Mycobacteriaceae</taxon>
        <taxon>Mycobacterium</taxon>
    </lineage>
</organism>
<evidence type="ECO:0008006" key="3">
    <source>
        <dbReference type="Google" id="ProtNLM"/>
    </source>
</evidence>
<dbReference type="OrthoDB" id="4762157at2"/>
<dbReference type="STRING" id="1260918.AWC06_20965"/>
<dbReference type="Pfam" id="PF06013">
    <property type="entry name" value="WXG100"/>
    <property type="match status" value="1"/>
</dbReference>
<dbReference type="InterPro" id="IPR036689">
    <property type="entry name" value="ESAT-6-like_sf"/>
</dbReference>
<protein>
    <recommendedName>
        <fullName evidence="3">Secretion protein</fullName>
    </recommendedName>
</protein>
<dbReference type="InterPro" id="IPR010310">
    <property type="entry name" value="T7SS_ESAT-6-like"/>
</dbReference>